<dbReference type="PANTHER" id="PTHR28259:SF1">
    <property type="entry name" value="FLUORIDE EXPORT PROTEIN 1-RELATED"/>
    <property type="match status" value="1"/>
</dbReference>
<dbReference type="GO" id="GO:0062054">
    <property type="term" value="F:fluoride channel activity"/>
    <property type="evidence" value="ECO:0007669"/>
    <property type="project" value="UniProtKB-UniRule"/>
</dbReference>
<dbReference type="GO" id="GO:0005886">
    <property type="term" value="C:plasma membrane"/>
    <property type="evidence" value="ECO:0007669"/>
    <property type="project" value="UniProtKB-SubCell"/>
</dbReference>
<feature type="transmembrane region" description="Helical" evidence="10">
    <location>
        <begin position="66"/>
        <end position="88"/>
    </location>
</feature>
<evidence type="ECO:0000256" key="8">
    <source>
        <dbReference type="ARBA" id="ARBA00035585"/>
    </source>
</evidence>
<dbReference type="Pfam" id="PF02537">
    <property type="entry name" value="CRCB"/>
    <property type="match status" value="1"/>
</dbReference>
<feature type="binding site" evidence="10">
    <location>
        <position position="76"/>
    </location>
    <ligand>
        <name>Na(+)</name>
        <dbReference type="ChEBI" id="CHEBI:29101"/>
        <note>structural</note>
    </ligand>
</feature>
<sequence>MKKLLWIGVAGAAGAVMRVAIGHIVFDDSGFPYSTLAVNIVGTFLLCFIVAGAFRKLAAQNEVQDIVTTGFLGSFTTFSALSIETVLLMENGQIILAGFYIIFSVIGGLSAGAIGFRLGRKRVRT</sequence>
<evidence type="ECO:0000256" key="4">
    <source>
        <dbReference type="ARBA" id="ARBA00022989"/>
    </source>
</evidence>
<organism evidence="11 12">
    <name type="scientific">Sporosarcina psychrophila</name>
    <name type="common">Bacillus psychrophilus</name>
    <dbReference type="NCBI Taxonomy" id="1476"/>
    <lineage>
        <taxon>Bacteria</taxon>
        <taxon>Bacillati</taxon>
        <taxon>Bacillota</taxon>
        <taxon>Bacilli</taxon>
        <taxon>Bacillales</taxon>
        <taxon>Caryophanaceae</taxon>
        <taxon>Sporosarcina</taxon>
    </lineage>
</organism>
<evidence type="ECO:0000256" key="7">
    <source>
        <dbReference type="ARBA" id="ARBA00035120"/>
    </source>
</evidence>
<protein>
    <recommendedName>
        <fullName evidence="10">Fluoride-specific ion channel FluC</fullName>
    </recommendedName>
</protein>
<dbReference type="HAMAP" id="MF_00454">
    <property type="entry name" value="FluC"/>
    <property type="match status" value="1"/>
</dbReference>
<dbReference type="PANTHER" id="PTHR28259">
    <property type="entry name" value="FLUORIDE EXPORT PROTEIN 1-RELATED"/>
    <property type="match status" value="1"/>
</dbReference>
<evidence type="ECO:0000256" key="5">
    <source>
        <dbReference type="ARBA" id="ARBA00023136"/>
    </source>
</evidence>
<feature type="transmembrane region" description="Helical" evidence="10">
    <location>
        <begin position="94"/>
        <end position="116"/>
    </location>
</feature>
<accession>A0A921KDT7</accession>
<keyword evidence="5 10" id="KW-0472">Membrane</keyword>
<gene>
    <name evidence="10" type="primary">fluC</name>
    <name evidence="10" type="synonym">crcB</name>
    <name evidence="11" type="ORF">K8V56_05700</name>
</gene>
<comment type="function">
    <text evidence="9 10">Fluoride-specific ion channel. Important for reducing fluoride concentration in the cell, thus reducing its toxicity.</text>
</comment>
<dbReference type="InterPro" id="IPR003691">
    <property type="entry name" value="FluC"/>
</dbReference>
<reference evidence="11" key="2">
    <citation type="submission" date="2021-09" db="EMBL/GenBank/DDBJ databases">
        <authorList>
            <person name="Gilroy R."/>
        </authorList>
    </citation>
    <scope>NUCLEOTIDE SEQUENCE</scope>
    <source>
        <strain evidence="11">CHK171-7178</strain>
    </source>
</reference>
<name>A0A921KDT7_SPOPS</name>
<comment type="catalytic activity">
    <reaction evidence="8">
        <text>fluoride(in) = fluoride(out)</text>
        <dbReference type="Rhea" id="RHEA:76159"/>
        <dbReference type="ChEBI" id="CHEBI:17051"/>
    </reaction>
    <physiologicalReaction direction="left-to-right" evidence="8">
        <dbReference type="Rhea" id="RHEA:76160"/>
    </physiologicalReaction>
</comment>
<comment type="activity regulation">
    <text evidence="10">Na(+) is not transported, but it plays an essential structural role and its presence is essential for fluoride channel function.</text>
</comment>
<evidence type="ECO:0000256" key="2">
    <source>
        <dbReference type="ARBA" id="ARBA00022475"/>
    </source>
</evidence>
<evidence type="ECO:0000313" key="12">
    <source>
        <dbReference type="Proteomes" id="UP000698173"/>
    </source>
</evidence>
<evidence type="ECO:0000256" key="1">
    <source>
        <dbReference type="ARBA" id="ARBA00004651"/>
    </source>
</evidence>
<dbReference type="GO" id="GO:0046872">
    <property type="term" value="F:metal ion binding"/>
    <property type="evidence" value="ECO:0007669"/>
    <property type="project" value="UniProtKB-KW"/>
</dbReference>
<evidence type="ECO:0000256" key="10">
    <source>
        <dbReference type="HAMAP-Rule" id="MF_00454"/>
    </source>
</evidence>
<evidence type="ECO:0000256" key="6">
    <source>
        <dbReference type="ARBA" id="ARBA00023303"/>
    </source>
</evidence>
<feature type="binding site" evidence="10">
    <location>
        <position position="73"/>
    </location>
    <ligand>
        <name>Na(+)</name>
        <dbReference type="ChEBI" id="CHEBI:29101"/>
        <note>structural</note>
    </ligand>
</feature>
<comment type="similarity">
    <text evidence="7 10">Belongs to the fluoride channel Fluc/FEX (TC 1.A.43) family.</text>
</comment>
<comment type="subcellular location">
    <subcellularLocation>
        <location evidence="1 10">Cell membrane</location>
        <topology evidence="1 10">Multi-pass membrane protein</topology>
    </subcellularLocation>
</comment>
<evidence type="ECO:0000313" key="11">
    <source>
        <dbReference type="EMBL" id="HJF31259.1"/>
    </source>
</evidence>
<keyword evidence="10" id="KW-0479">Metal-binding</keyword>
<dbReference type="Proteomes" id="UP000698173">
    <property type="component" value="Unassembled WGS sequence"/>
</dbReference>
<keyword evidence="10" id="KW-0813">Transport</keyword>
<keyword evidence="3 10" id="KW-0812">Transmembrane</keyword>
<dbReference type="GO" id="GO:0140114">
    <property type="term" value="P:cellular detoxification of fluoride"/>
    <property type="evidence" value="ECO:0007669"/>
    <property type="project" value="UniProtKB-UniRule"/>
</dbReference>
<keyword evidence="2 10" id="KW-1003">Cell membrane</keyword>
<dbReference type="EMBL" id="DYWT01000093">
    <property type="protein sequence ID" value="HJF31259.1"/>
    <property type="molecule type" value="Genomic_DNA"/>
</dbReference>
<evidence type="ECO:0000256" key="3">
    <source>
        <dbReference type="ARBA" id="ARBA00022692"/>
    </source>
</evidence>
<keyword evidence="10" id="KW-0915">Sodium</keyword>
<proteinExistence type="inferred from homology"/>
<keyword evidence="4 10" id="KW-1133">Transmembrane helix</keyword>
<dbReference type="AlphaFoldDB" id="A0A921KDT7"/>
<keyword evidence="10" id="KW-0406">Ion transport</keyword>
<reference evidence="11" key="1">
    <citation type="journal article" date="2021" name="PeerJ">
        <title>Extensive microbial diversity within the chicken gut microbiome revealed by metagenomics and culture.</title>
        <authorList>
            <person name="Gilroy R."/>
            <person name="Ravi A."/>
            <person name="Getino M."/>
            <person name="Pursley I."/>
            <person name="Horton D.L."/>
            <person name="Alikhan N.F."/>
            <person name="Baker D."/>
            <person name="Gharbi K."/>
            <person name="Hall N."/>
            <person name="Watson M."/>
            <person name="Adriaenssens E.M."/>
            <person name="Foster-Nyarko E."/>
            <person name="Jarju S."/>
            <person name="Secka A."/>
            <person name="Antonio M."/>
            <person name="Oren A."/>
            <person name="Chaudhuri R.R."/>
            <person name="La Ragione R."/>
            <person name="Hildebrand F."/>
            <person name="Pallen M.J."/>
        </authorList>
    </citation>
    <scope>NUCLEOTIDE SEQUENCE</scope>
    <source>
        <strain evidence="11">CHK171-7178</strain>
    </source>
</reference>
<evidence type="ECO:0000256" key="9">
    <source>
        <dbReference type="ARBA" id="ARBA00049940"/>
    </source>
</evidence>
<feature type="transmembrane region" description="Helical" evidence="10">
    <location>
        <begin position="32"/>
        <end position="54"/>
    </location>
</feature>
<keyword evidence="6 10" id="KW-0407">Ion channel</keyword>
<comment type="caution">
    <text evidence="11">The sequence shown here is derived from an EMBL/GenBank/DDBJ whole genome shotgun (WGS) entry which is preliminary data.</text>
</comment>